<dbReference type="Gene3D" id="1.20.5.540">
    <property type="entry name" value="Single helix bin"/>
    <property type="match status" value="1"/>
</dbReference>
<dbReference type="GO" id="GO:0016747">
    <property type="term" value="F:acyltransferase activity, transferring groups other than amino-acyl groups"/>
    <property type="evidence" value="ECO:0007669"/>
    <property type="project" value="InterPro"/>
</dbReference>
<evidence type="ECO:0000313" key="2">
    <source>
        <dbReference type="EMBL" id="TRL40115.1"/>
    </source>
</evidence>
<dbReference type="RefSeq" id="WP_143124523.1">
    <property type="nucleotide sequence ID" value="NZ_VJMG01000016.1"/>
</dbReference>
<proteinExistence type="predicted"/>
<name>A0A549TDK0_9HYPH</name>
<dbReference type="PROSITE" id="PS51186">
    <property type="entry name" value="GNAT"/>
    <property type="match status" value="1"/>
</dbReference>
<dbReference type="AlphaFoldDB" id="A0A549TDK0"/>
<evidence type="ECO:0000259" key="1">
    <source>
        <dbReference type="PROSITE" id="PS51186"/>
    </source>
</evidence>
<dbReference type="InterPro" id="IPR000182">
    <property type="entry name" value="GNAT_dom"/>
</dbReference>
<evidence type="ECO:0000313" key="3">
    <source>
        <dbReference type="Proteomes" id="UP000316801"/>
    </source>
</evidence>
<dbReference type="EMBL" id="VJMG01000016">
    <property type="protein sequence ID" value="TRL40115.1"/>
    <property type="molecule type" value="Genomic_DNA"/>
</dbReference>
<organism evidence="2 3">
    <name type="scientific">Rhizobium straminoryzae</name>
    <dbReference type="NCBI Taxonomy" id="1387186"/>
    <lineage>
        <taxon>Bacteria</taxon>
        <taxon>Pseudomonadati</taxon>
        <taxon>Pseudomonadota</taxon>
        <taxon>Alphaproteobacteria</taxon>
        <taxon>Hyphomicrobiales</taxon>
        <taxon>Rhizobiaceae</taxon>
        <taxon>Rhizobium/Agrobacterium group</taxon>
        <taxon>Rhizobium</taxon>
    </lineage>
</organism>
<dbReference type="SUPFAM" id="SSF55729">
    <property type="entry name" value="Acyl-CoA N-acyltransferases (Nat)"/>
    <property type="match status" value="1"/>
</dbReference>
<accession>A0A549TDK0</accession>
<keyword evidence="2" id="KW-0808">Transferase</keyword>
<feature type="domain" description="N-acetyltransferase" evidence="1">
    <location>
        <begin position="1"/>
        <end position="140"/>
    </location>
</feature>
<dbReference type="Proteomes" id="UP000316801">
    <property type="component" value="Unassembled WGS sequence"/>
</dbReference>
<dbReference type="CDD" id="cd04301">
    <property type="entry name" value="NAT_SF"/>
    <property type="match status" value="1"/>
</dbReference>
<keyword evidence="3" id="KW-1185">Reference proteome</keyword>
<dbReference type="InterPro" id="IPR016181">
    <property type="entry name" value="Acyl_CoA_acyltransferase"/>
</dbReference>
<gene>
    <name evidence="2" type="ORF">FNA46_07550</name>
</gene>
<dbReference type="Pfam" id="PF00583">
    <property type="entry name" value="Acetyltransf_1"/>
    <property type="match status" value="1"/>
</dbReference>
<sequence>MGYELTVTDSISPEEEKAVEAPLVAYNLETFGQSGKRDLSILLRDADGKVEGGLIGYTARGWLYVRLLFIPENARGEGLGPRLLTLAEEEARRRGCIGAYLDTMNPKARRSYLACGYTVIGEHGPLAGGMSITWLSKRFAKEGDGDDR</sequence>
<dbReference type="Gene3D" id="3.40.630.30">
    <property type="match status" value="1"/>
</dbReference>
<reference evidence="2 3" key="1">
    <citation type="submission" date="2019-07" db="EMBL/GenBank/DDBJ databases">
        <title>Ln-dependent methylotrophs.</title>
        <authorList>
            <person name="Tani A."/>
        </authorList>
    </citation>
    <scope>NUCLEOTIDE SEQUENCE [LARGE SCALE GENOMIC DNA]</scope>
    <source>
        <strain evidence="2 3">SM12</strain>
    </source>
</reference>
<comment type="caution">
    <text evidence="2">The sequence shown here is derived from an EMBL/GenBank/DDBJ whole genome shotgun (WGS) entry which is preliminary data.</text>
</comment>
<protein>
    <submittedName>
        <fullName evidence="2">GNAT family N-acetyltransferase</fullName>
    </submittedName>
</protein>